<feature type="domain" description="Signal transduction histidine kinase internal region" evidence="1">
    <location>
        <begin position="1"/>
        <end position="34"/>
    </location>
</feature>
<proteinExistence type="predicted"/>
<comment type="caution">
    <text evidence="2">The sequence shown here is derived from an EMBL/GenBank/DDBJ whole genome shotgun (WGS) entry which is preliminary data.</text>
</comment>
<organism evidence="2">
    <name type="scientific">mine drainage metagenome</name>
    <dbReference type="NCBI Taxonomy" id="410659"/>
    <lineage>
        <taxon>unclassified sequences</taxon>
        <taxon>metagenomes</taxon>
        <taxon>ecological metagenomes</taxon>
    </lineage>
</organism>
<reference evidence="2" key="1">
    <citation type="submission" date="2016-10" db="EMBL/GenBank/DDBJ databases">
        <title>Sequence of Gallionella enrichment culture.</title>
        <authorList>
            <person name="Poehlein A."/>
            <person name="Muehling M."/>
            <person name="Daniel R."/>
        </authorList>
    </citation>
    <scope>NUCLEOTIDE SEQUENCE</scope>
</reference>
<dbReference type="SUPFAM" id="SSF55874">
    <property type="entry name" value="ATPase domain of HSP90 chaperone/DNA topoisomerase II/histidine kinase"/>
    <property type="match status" value="1"/>
</dbReference>
<gene>
    <name evidence="2" type="primary">yehU_5</name>
    <name evidence="2" type="ORF">GALL_553050</name>
</gene>
<dbReference type="EMBL" id="MLJW01009257">
    <property type="protein sequence ID" value="OIQ63155.1"/>
    <property type="molecule type" value="Genomic_DNA"/>
</dbReference>
<dbReference type="InterPro" id="IPR050640">
    <property type="entry name" value="Bact_2-comp_sensor_kinase"/>
</dbReference>
<dbReference type="PANTHER" id="PTHR34220:SF7">
    <property type="entry name" value="SENSOR HISTIDINE KINASE YPDA"/>
    <property type="match status" value="1"/>
</dbReference>
<keyword evidence="2" id="KW-0418">Kinase</keyword>
<accession>A0A1J5PD45</accession>
<evidence type="ECO:0000313" key="2">
    <source>
        <dbReference type="EMBL" id="OIQ63155.1"/>
    </source>
</evidence>
<dbReference type="Gene3D" id="3.30.565.10">
    <property type="entry name" value="Histidine kinase-like ATPase, C-terminal domain"/>
    <property type="match status" value="1"/>
</dbReference>
<dbReference type="AlphaFoldDB" id="A0A1J5PD45"/>
<dbReference type="InterPro" id="IPR036890">
    <property type="entry name" value="HATPase_C_sf"/>
</dbReference>
<dbReference type="EC" id="2.7.13.3" evidence="2"/>
<dbReference type="GO" id="GO:0004673">
    <property type="term" value="F:protein histidine kinase activity"/>
    <property type="evidence" value="ECO:0007669"/>
    <property type="project" value="UniProtKB-EC"/>
</dbReference>
<dbReference type="PANTHER" id="PTHR34220">
    <property type="entry name" value="SENSOR HISTIDINE KINASE YPDA"/>
    <property type="match status" value="1"/>
</dbReference>
<protein>
    <submittedName>
        <fullName evidence="2">Sensor histidine kinase YehU</fullName>
        <ecNumber evidence="2">2.7.13.3</ecNumber>
    </submittedName>
</protein>
<keyword evidence="2" id="KW-0808">Transferase</keyword>
<dbReference type="InterPro" id="IPR010559">
    <property type="entry name" value="Sig_transdc_His_kin_internal"/>
</dbReference>
<evidence type="ECO:0000259" key="1">
    <source>
        <dbReference type="Pfam" id="PF06580"/>
    </source>
</evidence>
<name>A0A1J5PD45_9ZZZZ</name>
<sequence length="153" mass="17710">MRNSLSNSERDQITLLEEVKILETYLKLEQLRFGFKYHINIHQNINVYETEIPSLLLQPLIENGIKHGISGLKQQGSITLDFIKTDNDMVVNIKDNGKGFLLTEKYTGYGLKLTKDRIKLLNQMMKEQSVDFEIQTSPGKSTIIIITFKNWFT</sequence>
<dbReference type="Pfam" id="PF06580">
    <property type="entry name" value="His_kinase"/>
    <property type="match status" value="1"/>
</dbReference>